<dbReference type="EMBL" id="JBBHJZ010000002">
    <property type="protein sequence ID" value="MEJ5977610.1"/>
    <property type="molecule type" value="Genomic_DNA"/>
</dbReference>
<dbReference type="Proteomes" id="UP001361239">
    <property type="component" value="Unassembled WGS sequence"/>
</dbReference>
<proteinExistence type="predicted"/>
<dbReference type="Gene3D" id="1.10.150.260">
    <property type="entry name" value="YozE SAM-like"/>
    <property type="match status" value="1"/>
</dbReference>
<name>A0ABU8RWZ5_9SPHN</name>
<organism evidence="1 2">
    <name type="scientific">Novosphingobium anseongense</name>
    <dbReference type="NCBI Taxonomy" id="3133436"/>
    <lineage>
        <taxon>Bacteria</taxon>
        <taxon>Pseudomonadati</taxon>
        <taxon>Pseudomonadota</taxon>
        <taxon>Alphaproteobacteria</taxon>
        <taxon>Sphingomonadales</taxon>
        <taxon>Sphingomonadaceae</taxon>
        <taxon>Novosphingobium</taxon>
    </lineage>
</organism>
<comment type="caution">
    <text evidence="1">The sequence shown here is derived from an EMBL/GenBank/DDBJ whole genome shotgun (WGS) entry which is preliminary data.</text>
</comment>
<reference evidence="1 2" key="1">
    <citation type="submission" date="2024-03" db="EMBL/GenBank/DDBJ databases">
        <authorList>
            <person name="Jo J.-H."/>
        </authorList>
    </citation>
    <scope>NUCLEOTIDE SEQUENCE [LARGE SCALE GENOMIC DNA]</scope>
    <source>
        <strain evidence="1 2">PS1R-30</strain>
    </source>
</reference>
<keyword evidence="2" id="KW-1185">Reference proteome</keyword>
<sequence>MEHVPLAFAQDDAAVAAIGSQTRFDFDALLPTPLPGEFPPCVGQFDRVAITVPEPEREAFGEWLLRQSSRKDWIGELSKAAKADRSFPKSGTVDDVRRRLQEQGADGDVYEALDDAELDWASF</sequence>
<evidence type="ECO:0000313" key="2">
    <source>
        <dbReference type="Proteomes" id="UP001361239"/>
    </source>
</evidence>
<dbReference type="SUPFAM" id="SSF140652">
    <property type="entry name" value="YozE-like"/>
    <property type="match status" value="1"/>
</dbReference>
<evidence type="ECO:0000313" key="1">
    <source>
        <dbReference type="EMBL" id="MEJ5977610.1"/>
    </source>
</evidence>
<protein>
    <recommendedName>
        <fullName evidence="3">YozE SAM-like domain-containing protein</fullName>
    </recommendedName>
</protein>
<accession>A0ABU8RWZ5</accession>
<evidence type="ECO:0008006" key="3">
    <source>
        <dbReference type="Google" id="ProtNLM"/>
    </source>
</evidence>
<dbReference type="RefSeq" id="WP_339587542.1">
    <property type="nucleotide sequence ID" value="NZ_JBBHJZ010000002.1"/>
</dbReference>
<gene>
    <name evidence="1" type="ORF">WG901_13255</name>
</gene>
<dbReference type="InterPro" id="IPR036806">
    <property type="entry name" value="YozE_SAM-like_sf"/>
</dbReference>